<keyword evidence="4" id="KW-1185">Reference proteome</keyword>
<evidence type="ECO:0000259" key="2">
    <source>
        <dbReference type="Pfam" id="PF14420"/>
    </source>
</evidence>
<organism evidence="3 4">
    <name type="scientific">Coniochaeta hoffmannii</name>
    <dbReference type="NCBI Taxonomy" id="91930"/>
    <lineage>
        <taxon>Eukaryota</taxon>
        <taxon>Fungi</taxon>
        <taxon>Dikarya</taxon>
        <taxon>Ascomycota</taxon>
        <taxon>Pezizomycotina</taxon>
        <taxon>Sordariomycetes</taxon>
        <taxon>Sordariomycetidae</taxon>
        <taxon>Coniochaetales</taxon>
        <taxon>Coniochaetaceae</taxon>
        <taxon>Coniochaeta</taxon>
    </lineage>
</organism>
<evidence type="ECO:0000313" key="4">
    <source>
        <dbReference type="Proteomes" id="UP001174691"/>
    </source>
</evidence>
<name>A0AA38RNH0_9PEZI</name>
<protein>
    <recommendedName>
        <fullName evidence="2">Clr5 domain-containing protein</fullName>
    </recommendedName>
</protein>
<gene>
    <name evidence="3" type="ORF">NKR19_g4923</name>
</gene>
<dbReference type="PANTHER" id="PTHR38788">
    <property type="entry name" value="CLR5 DOMAIN-CONTAINING PROTEIN"/>
    <property type="match status" value="1"/>
</dbReference>
<dbReference type="AlphaFoldDB" id="A0AA38RNH0"/>
<proteinExistence type="predicted"/>
<dbReference type="Pfam" id="PF14420">
    <property type="entry name" value="Clr5"/>
    <property type="match status" value="1"/>
</dbReference>
<dbReference type="EMBL" id="JANBVN010000064">
    <property type="protein sequence ID" value="KAJ9151521.1"/>
    <property type="molecule type" value="Genomic_DNA"/>
</dbReference>
<feature type="domain" description="Clr5" evidence="2">
    <location>
        <begin position="27"/>
        <end position="80"/>
    </location>
</feature>
<sequence length="578" mass="64084">MKRPLLAPRPGGAVASVTPPEPAATHSDSEWAAMYPEIQRLYVGERRKLRYVMQYMEREHSFRATPQMYKKRFAKWGFQKNAKRSTSANHGSAGAGHVECVRVPRWRRHTNLGEIVYVPRSVDLPEHDRLTLMILVNVKTWSASFFESIQVNGSAAEPEEIPTENQLRQFKTKEANFAFKLVVDLLDRGHGVLAGRMARKAFLLAEDMLTLEGPALVWNLLEMMHYMVTGHAQLFQILIGHLIALARDVMPGAHPFIDMLRGMQKLVASLTSDKSSPGSSPTTPSSSSSSSSPASSTARDAIDVRLHSSNLPTLLKQAWTINAEMLLNNFDPRLFPLYFRILYPTWDTCTIPAPARLINAAKQWFCLLETKHLLDSSPAGQGVGHHAVRLLAYTLPKEDTMLESLLTPLTKDLMADCAQVYRLLRANSLAAVQEGRMSIAGKEQNTLDIDSTISLRMLAVLATAKIYESASPGDDPSSGPPLDTAPVVAAIKALIDLDGKKRGAKKPDSCGDAVERIRAIVTLRGYAEGETDPQVVREMWMLQDALAAAGRHDEAAEVERDAYRRMEKYIEHIPVDTA</sequence>
<comment type="caution">
    <text evidence="3">The sequence shown here is derived from an EMBL/GenBank/DDBJ whole genome shotgun (WGS) entry which is preliminary data.</text>
</comment>
<evidence type="ECO:0000256" key="1">
    <source>
        <dbReference type="SAM" id="MobiDB-lite"/>
    </source>
</evidence>
<feature type="region of interest" description="Disordered" evidence="1">
    <location>
        <begin position="271"/>
        <end position="296"/>
    </location>
</feature>
<dbReference type="PANTHER" id="PTHR38788:SF3">
    <property type="entry name" value="CLR5 DOMAIN-CONTAINING PROTEIN"/>
    <property type="match status" value="1"/>
</dbReference>
<evidence type="ECO:0000313" key="3">
    <source>
        <dbReference type="EMBL" id="KAJ9151521.1"/>
    </source>
</evidence>
<dbReference type="Proteomes" id="UP001174691">
    <property type="component" value="Unassembled WGS sequence"/>
</dbReference>
<dbReference type="InterPro" id="IPR025676">
    <property type="entry name" value="Clr5_dom"/>
</dbReference>
<feature type="region of interest" description="Disordered" evidence="1">
    <location>
        <begin position="1"/>
        <end position="28"/>
    </location>
</feature>
<accession>A0AA38RNH0</accession>
<reference evidence="3" key="1">
    <citation type="submission" date="2022-07" db="EMBL/GenBank/DDBJ databases">
        <title>Fungi with potential for degradation of polypropylene.</title>
        <authorList>
            <person name="Gostincar C."/>
        </authorList>
    </citation>
    <scope>NUCLEOTIDE SEQUENCE</scope>
    <source>
        <strain evidence="3">EXF-13287</strain>
    </source>
</reference>